<evidence type="ECO:0000313" key="2">
    <source>
        <dbReference type="Proteomes" id="UP001458880"/>
    </source>
</evidence>
<gene>
    <name evidence="1" type="ORF">QE152_g4276</name>
</gene>
<reference evidence="1 2" key="1">
    <citation type="journal article" date="2024" name="BMC Genomics">
        <title>De novo assembly and annotation of Popillia japonica's genome with initial clues to its potential as an invasive pest.</title>
        <authorList>
            <person name="Cucini C."/>
            <person name="Boschi S."/>
            <person name="Funari R."/>
            <person name="Cardaioli E."/>
            <person name="Iannotti N."/>
            <person name="Marturano G."/>
            <person name="Paoli F."/>
            <person name="Bruttini M."/>
            <person name="Carapelli A."/>
            <person name="Frati F."/>
            <person name="Nardi F."/>
        </authorList>
    </citation>
    <scope>NUCLEOTIDE SEQUENCE [LARGE SCALE GENOMIC DNA]</scope>
    <source>
        <strain evidence="1">DMR45628</strain>
    </source>
</reference>
<dbReference type="Proteomes" id="UP001458880">
    <property type="component" value="Unassembled WGS sequence"/>
</dbReference>
<keyword evidence="2" id="KW-1185">Reference proteome</keyword>
<evidence type="ECO:0008006" key="3">
    <source>
        <dbReference type="Google" id="ProtNLM"/>
    </source>
</evidence>
<evidence type="ECO:0000313" key="1">
    <source>
        <dbReference type="EMBL" id="KAK9752390.1"/>
    </source>
</evidence>
<dbReference type="PANTHER" id="PTHR45913">
    <property type="entry name" value="EPM2A-INTERACTING PROTEIN 1"/>
    <property type="match status" value="1"/>
</dbReference>
<protein>
    <recommendedName>
        <fullName evidence="3">SCAN domain-containing protein 3</fullName>
    </recommendedName>
</protein>
<name>A0AAW1N337_POPJA</name>
<sequence length="124" mass="14486">MTRNPFLVDVSQEEFVEMKADSTMKVDLHLLTLEKFWIKRFEKFWIKRFLVNPKVASLALKILIPFSSTYLCETGFSALVLIKTKQQNRLAVDSDLTTALAKTEPRIDHMVQSVQVQVLMRYYN</sequence>
<organism evidence="1 2">
    <name type="scientific">Popillia japonica</name>
    <name type="common">Japanese beetle</name>
    <dbReference type="NCBI Taxonomy" id="7064"/>
    <lineage>
        <taxon>Eukaryota</taxon>
        <taxon>Metazoa</taxon>
        <taxon>Ecdysozoa</taxon>
        <taxon>Arthropoda</taxon>
        <taxon>Hexapoda</taxon>
        <taxon>Insecta</taxon>
        <taxon>Pterygota</taxon>
        <taxon>Neoptera</taxon>
        <taxon>Endopterygota</taxon>
        <taxon>Coleoptera</taxon>
        <taxon>Polyphaga</taxon>
        <taxon>Scarabaeiformia</taxon>
        <taxon>Scarabaeidae</taxon>
        <taxon>Rutelinae</taxon>
        <taxon>Popillia</taxon>
    </lineage>
</organism>
<comment type="caution">
    <text evidence="1">The sequence shown here is derived from an EMBL/GenBank/DDBJ whole genome shotgun (WGS) entry which is preliminary data.</text>
</comment>
<dbReference type="PANTHER" id="PTHR45913:SF22">
    <property type="entry name" value="SCAN BOX DOMAIN-CONTAINING PROTEIN"/>
    <property type="match status" value="1"/>
</dbReference>
<proteinExistence type="predicted"/>
<dbReference type="AlphaFoldDB" id="A0AAW1N337"/>
<dbReference type="EMBL" id="JASPKY010000021">
    <property type="protein sequence ID" value="KAK9752390.1"/>
    <property type="molecule type" value="Genomic_DNA"/>
</dbReference>
<accession>A0AAW1N337</accession>